<dbReference type="EMBL" id="CP009888">
    <property type="protein sequence ID" value="AIY64189.1"/>
    <property type="molecule type" value="Genomic_DNA"/>
</dbReference>
<dbReference type="GO" id="GO:0005737">
    <property type="term" value="C:cytoplasm"/>
    <property type="evidence" value="ECO:0007669"/>
    <property type="project" value="TreeGrafter"/>
</dbReference>
<dbReference type="AlphaFoldDB" id="A0A0A7EC83"/>
<keyword evidence="8" id="KW-0234">DNA repair</keyword>
<dbReference type="Gene3D" id="3.60.10.10">
    <property type="entry name" value="Endonuclease/exonuclease/phosphatase"/>
    <property type="match status" value="1"/>
</dbReference>
<dbReference type="KEGG" id="pseo:OM33_02745"/>
<dbReference type="GO" id="GO:0004518">
    <property type="term" value="F:nuclease activity"/>
    <property type="evidence" value="ECO:0007669"/>
    <property type="project" value="UniProtKB-KW"/>
</dbReference>
<feature type="domain" description="Endonuclease/exonuclease/phosphatase" evidence="9">
    <location>
        <begin position="43"/>
        <end position="302"/>
    </location>
</feature>
<dbReference type="PANTHER" id="PTHR15822">
    <property type="entry name" value="TRAF AND TNF RECEPTOR-ASSOCIATED PROTEIN"/>
    <property type="match status" value="1"/>
</dbReference>
<dbReference type="GO" id="GO:0046872">
    <property type="term" value="F:metal ion binding"/>
    <property type="evidence" value="ECO:0007669"/>
    <property type="project" value="UniProtKB-KW"/>
</dbReference>
<name>A0A0A7EC83_9GAMM</name>
<dbReference type="Proteomes" id="UP000030341">
    <property type="component" value="Chromosome 1"/>
</dbReference>
<evidence type="ECO:0000256" key="3">
    <source>
        <dbReference type="ARBA" id="ARBA00022722"/>
    </source>
</evidence>
<keyword evidence="4" id="KW-0479">Metal-binding</keyword>
<dbReference type="Pfam" id="PF03372">
    <property type="entry name" value="Exo_endo_phos"/>
    <property type="match status" value="1"/>
</dbReference>
<evidence type="ECO:0000256" key="5">
    <source>
        <dbReference type="ARBA" id="ARBA00022763"/>
    </source>
</evidence>
<evidence type="ECO:0000256" key="8">
    <source>
        <dbReference type="ARBA" id="ARBA00023204"/>
    </source>
</evidence>
<comment type="cofactor">
    <cofactor evidence="1">
        <name>Mn(2+)</name>
        <dbReference type="ChEBI" id="CHEBI:29035"/>
    </cofactor>
</comment>
<dbReference type="SUPFAM" id="SSF56219">
    <property type="entry name" value="DNase I-like"/>
    <property type="match status" value="1"/>
</dbReference>
<accession>A0A0A7EC83</accession>
<dbReference type="PROSITE" id="PS51257">
    <property type="entry name" value="PROKAR_LIPOPROTEIN"/>
    <property type="match status" value="1"/>
</dbReference>
<dbReference type="eggNOG" id="COG3568">
    <property type="taxonomic scope" value="Bacteria"/>
</dbReference>
<evidence type="ECO:0000256" key="2">
    <source>
        <dbReference type="ARBA" id="ARBA00001946"/>
    </source>
</evidence>
<dbReference type="InterPro" id="IPR005135">
    <property type="entry name" value="Endo/exonuclease/phosphatase"/>
</dbReference>
<dbReference type="OrthoDB" id="395856at2"/>
<dbReference type="PANTHER" id="PTHR15822:SF4">
    <property type="entry name" value="TYROSYL-DNA PHOSPHODIESTERASE 2"/>
    <property type="match status" value="1"/>
</dbReference>
<reference evidence="10 11" key="1">
    <citation type="submission" date="2014-11" db="EMBL/GenBank/DDBJ databases">
        <title>Complete Genome Sequence of Pseudoalteromonas sp. Strain OCN003 Isolated from Kaneohe Bay, Oahu, Hawaii.</title>
        <authorList>
            <person name="Beurmann S."/>
            <person name="Videau P."/>
            <person name="Ushijima B."/>
            <person name="Smith A.M."/>
            <person name="Aeby G.S."/>
            <person name="Callahan S.M."/>
            <person name="Belcaid M."/>
        </authorList>
    </citation>
    <scope>NUCLEOTIDE SEQUENCE [LARGE SCALE GENOMIC DNA]</scope>
    <source>
        <strain evidence="10 11">OCN003</strain>
    </source>
</reference>
<keyword evidence="6" id="KW-0378">Hydrolase</keyword>
<dbReference type="GO" id="GO:0006302">
    <property type="term" value="P:double-strand break repair"/>
    <property type="evidence" value="ECO:0007669"/>
    <property type="project" value="TreeGrafter"/>
</dbReference>
<dbReference type="HOGENOM" id="CLU_056520_0_0_6"/>
<comment type="cofactor">
    <cofactor evidence="2">
        <name>Mg(2+)</name>
        <dbReference type="ChEBI" id="CHEBI:18420"/>
    </cofactor>
</comment>
<evidence type="ECO:0000313" key="11">
    <source>
        <dbReference type="Proteomes" id="UP000030341"/>
    </source>
</evidence>
<dbReference type="InterPro" id="IPR051547">
    <property type="entry name" value="TDP2-like"/>
</dbReference>
<evidence type="ECO:0000313" key="10">
    <source>
        <dbReference type="EMBL" id="AIY64189.1"/>
    </source>
</evidence>
<keyword evidence="11" id="KW-1185">Reference proteome</keyword>
<evidence type="ECO:0000256" key="1">
    <source>
        <dbReference type="ARBA" id="ARBA00001936"/>
    </source>
</evidence>
<gene>
    <name evidence="10" type="ORF">OM33_02745</name>
</gene>
<dbReference type="GO" id="GO:0003697">
    <property type="term" value="F:single-stranded DNA binding"/>
    <property type="evidence" value="ECO:0007669"/>
    <property type="project" value="TreeGrafter"/>
</dbReference>
<keyword evidence="5" id="KW-0227">DNA damage</keyword>
<sequence>MNTQMKKTLITLAALTALVGCQQKEQQTLAPTTLTDSNNLKLVSWNIEHLADEIGKGCKPRSQADYQALANYAATLNADIIALQEVQSEKALKRVFPESQWQYVVSSRPDNEAYECRGHDGLFSTPQRTAFVIKKGINFTAQADFKALALDNPGLRYGTSISVNNGQLEVLNVHMKSGCFVSNYRKDNKKACTVYQQQGPILEKWVNQRVDSKKAFVVLGDFNHRLVDQNNRYWQELSKEDGERILLSSMQNLQSCHPKYKAPIDHIVTGPIATQWIVEGSQQVDAFGKQGELDYDDMLSDHCPISLTLSVR</sequence>
<dbReference type="STRING" id="1348114.OM33_02745"/>
<dbReference type="InterPro" id="IPR036691">
    <property type="entry name" value="Endo/exonu/phosph_ase_sf"/>
</dbReference>
<proteinExistence type="predicted"/>
<organism evidence="10 11">
    <name type="scientific">Pseudoalteromonas piratica</name>
    <dbReference type="NCBI Taxonomy" id="1348114"/>
    <lineage>
        <taxon>Bacteria</taxon>
        <taxon>Pseudomonadati</taxon>
        <taxon>Pseudomonadota</taxon>
        <taxon>Gammaproteobacteria</taxon>
        <taxon>Alteromonadales</taxon>
        <taxon>Pseudoalteromonadaceae</taxon>
        <taxon>Pseudoalteromonas</taxon>
    </lineage>
</organism>
<evidence type="ECO:0000256" key="4">
    <source>
        <dbReference type="ARBA" id="ARBA00022723"/>
    </source>
</evidence>
<keyword evidence="7" id="KW-0460">Magnesium</keyword>
<dbReference type="GO" id="GO:0070260">
    <property type="term" value="F:5'-tyrosyl-DNA phosphodiesterase activity"/>
    <property type="evidence" value="ECO:0007669"/>
    <property type="project" value="TreeGrafter"/>
</dbReference>
<protein>
    <recommendedName>
        <fullName evidence="9">Endonuclease/exonuclease/phosphatase domain-containing protein</fullName>
    </recommendedName>
</protein>
<evidence type="ECO:0000256" key="6">
    <source>
        <dbReference type="ARBA" id="ARBA00022801"/>
    </source>
</evidence>
<evidence type="ECO:0000259" key="9">
    <source>
        <dbReference type="Pfam" id="PF03372"/>
    </source>
</evidence>
<evidence type="ECO:0000256" key="7">
    <source>
        <dbReference type="ARBA" id="ARBA00022842"/>
    </source>
</evidence>
<keyword evidence="3" id="KW-0540">Nuclease</keyword>